<comment type="pathway">
    <text evidence="4">Amino-acid biosynthesis; D-alanine biosynthesis; D-alanine from L-alanine: step 1/1.</text>
</comment>
<keyword evidence="3 4" id="KW-0413">Isomerase</keyword>
<dbReference type="EMBL" id="CP007389">
    <property type="protein sequence ID" value="APT74006.1"/>
    <property type="molecule type" value="Genomic_DNA"/>
</dbReference>
<dbReference type="InterPro" id="IPR009006">
    <property type="entry name" value="Ala_racemase/Decarboxylase_C"/>
</dbReference>
<feature type="binding site" evidence="4">
    <location>
        <position position="303"/>
    </location>
    <ligand>
        <name>substrate</name>
    </ligand>
</feature>
<dbReference type="Gene3D" id="2.40.37.10">
    <property type="entry name" value="Lyase, Ornithine Decarboxylase, Chain A, domain 1"/>
    <property type="match status" value="1"/>
</dbReference>
<keyword evidence="7" id="KW-1185">Reference proteome</keyword>
<dbReference type="EC" id="5.1.1.1" evidence="4"/>
<comment type="cofactor">
    <cofactor evidence="1 4">
        <name>pyridoxal 5'-phosphate</name>
        <dbReference type="ChEBI" id="CHEBI:597326"/>
    </cofactor>
</comment>
<proteinExistence type="inferred from homology"/>
<dbReference type="HAMAP" id="MF_01201">
    <property type="entry name" value="Ala_racemase"/>
    <property type="match status" value="1"/>
</dbReference>
<dbReference type="InterPro" id="IPR001608">
    <property type="entry name" value="Ala_racemase_N"/>
</dbReference>
<reference evidence="6 7" key="1">
    <citation type="submission" date="2014-02" db="EMBL/GenBank/DDBJ databases">
        <title>Diversity of Thermotogales isolates from hydrothermal vents.</title>
        <authorList>
            <person name="Haverkamp T.H.A."/>
            <person name="Lossouarn J."/>
            <person name="Geslin C."/>
            <person name="Nesbo C.L."/>
        </authorList>
    </citation>
    <scope>NUCLEOTIDE SEQUENCE [LARGE SCALE GENOMIC DNA]</scope>
    <source>
        <strain evidence="6 7">431</strain>
    </source>
</reference>
<dbReference type="InterPro" id="IPR011079">
    <property type="entry name" value="Ala_racemase_C"/>
</dbReference>
<name>A0ABM6GES6_9BACT</name>
<dbReference type="SUPFAM" id="SSF51419">
    <property type="entry name" value="PLP-binding barrel"/>
    <property type="match status" value="1"/>
</dbReference>
<sequence length="364" mass="41349">MFTESRRTFAEIDLKNYIHNLKYFEEKCAPSKVMPVIKADGYGHGAIYLAKAAEKYGIDYFAVAFLEEALTLRKNGIKSDILVFNYIDKDFVELAVENNITITMLSWEQFELYKKLKKKPKVHINVDTGMNRVGIKPKDAKKFYNALIENEFIVEGAYTHFAVADSTKKEDILFTKKQYKLFSELNLNVKIKHVNNSAGAILGIVPIENYVRIGIASYGLMPSNEVKDENLKSVLTWKSIVSHVKHIEPGESISYGRTFRAKEKMKVATIPVGYADGYWRHLSNLGEVLIRGRRRKILGRVCMDQFVVEADDEVQVGDEVVLIGSQGNEKITAEEIAQKVGSINYEVTCRISSRVPRIYKGVEL</sequence>
<dbReference type="PANTHER" id="PTHR30511:SF0">
    <property type="entry name" value="ALANINE RACEMASE, CATABOLIC-RELATED"/>
    <property type="match status" value="1"/>
</dbReference>
<feature type="binding site" evidence="4">
    <location>
        <position position="132"/>
    </location>
    <ligand>
        <name>substrate</name>
    </ligand>
</feature>
<dbReference type="Pfam" id="PF00842">
    <property type="entry name" value="Ala_racemase_C"/>
    <property type="match status" value="1"/>
</dbReference>
<dbReference type="InterPro" id="IPR000821">
    <property type="entry name" value="Ala_racemase"/>
</dbReference>
<dbReference type="SUPFAM" id="SSF50621">
    <property type="entry name" value="Alanine racemase C-terminal domain-like"/>
    <property type="match status" value="1"/>
</dbReference>
<feature type="active site" description="Proton acceptor; specific for L-alanine" evidence="4">
    <location>
        <position position="255"/>
    </location>
</feature>
<evidence type="ECO:0000256" key="1">
    <source>
        <dbReference type="ARBA" id="ARBA00001933"/>
    </source>
</evidence>
<comment type="catalytic activity">
    <reaction evidence="4">
        <text>L-alanine = D-alanine</text>
        <dbReference type="Rhea" id="RHEA:20249"/>
        <dbReference type="ChEBI" id="CHEBI:57416"/>
        <dbReference type="ChEBI" id="CHEBI:57972"/>
        <dbReference type="EC" id="5.1.1.1"/>
    </reaction>
</comment>
<dbReference type="InterPro" id="IPR029066">
    <property type="entry name" value="PLP-binding_barrel"/>
</dbReference>
<evidence type="ECO:0000313" key="6">
    <source>
        <dbReference type="EMBL" id="APT74006.1"/>
    </source>
</evidence>
<comment type="similarity">
    <text evidence="4">Belongs to the alanine racemase family.</text>
</comment>
<dbReference type="RefSeq" id="WP_012057247.1">
    <property type="nucleotide sequence ID" value="NZ_CP007389.1"/>
</dbReference>
<dbReference type="Proteomes" id="UP000185490">
    <property type="component" value="Chromosome"/>
</dbReference>
<dbReference type="CDD" id="cd00430">
    <property type="entry name" value="PLPDE_III_AR"/>
    <property type="match status" value="1"/>
</dbReference>
<protein>
    <recommendedName>
        <fullName evidence="4">Alanine racemase</fullName>
        <ecNumber evidence="4">5.1.1.1</ecNumber>
    </recommendedName>
</protein>
<dbReference type="PROSITE" id="PS00395">
    <property type="entry name" value="ALANINE_RACEMASE"/>
    <property type="match status" value="1"/>
</dbReference>
<organism evidence="6 7">
    <name type="scientific">Thermosipho melanesiensis</name>
    <dbReference type="NCBI Taxonomy" id="46541"/>
    <lineage>
        <taxon>Bacteria</taxon>
        <taxon>Thermotogati</taxon>
        <taxon>Thermotogota</taxon>
        <taxon>Thermotogae</taxon>
        <taxon>Thermotogales</taxon>
        <taxon>Fervidobacteriaceae</taxon>
        <taxon>Thermosipho</taxon>
    </lineage>
</organism>
<dbReference type="Gene3D" id="3.20.20.10">
    <property type="entry name" value="Alanine racemase"/>
    <property type="match status" value="1"/>
</dbReference>
<evidence type="ECO:0000256" key="3">
    <source>
        <dbReference type="ARBA" id="ARBA00023235"/>
    </source>
</evidence>
<dbReference type="PANTHER" id="PTHR30511">
    <property type="entry name" value="ALANINE RACEMASE"/>
    <property type="match status" value="1"/>
</dbReference>
<keyword evidence="2 4" id="KW-0663">Pyridoxal phosphate</keyword>
<accession>A0ABM6GES6</accession>
<feature type="modified residue" description="N6-(pyridoxal phosphate)lysine" evidence="4">
    <location>
        <position position="38"/>
    </location>
</feature>
<comment type="function">
    <text evidence="4">Catalyzes the interconversion of L-alanine and D-alanine. May also act on other amino acids.</text>
</comment>
<dbReference type="SMART" id="SM01005">
    <property type="entry name" value="Ala_racemase_C"/>
    <property type="match status" value="1"/>
</dbReference>
<evidence type="ECO:0000313" key="7">
    <source>
        <dbReference type="Proteomes" id="UP000185490"/>
    </source>
</evidence>
<evidence type="ECO:0000256" key="4">
    <source>
        <dbReference type="HAMAP-Rule" id="MF_01201"/>
    </source>
</evidence>
<evidence type="ECO:0000256" key="2">
    <source>
        <dbReference type="ARBA" id="ARBA00022898"/>
    </source>
</evidence>
<dbReference type="PRINTS" id="PR00992">
    <property type="entry name" value="ALARACEMASE"/>
</dbReference>
<dbReference type="InterPro" id="IPR020622">
    <property type="entry name" value="Ala_racemase_pyridoxalP-BS"/>
</dbReference>
<dbReference type="Pfam" id="PF01168">
    <property type="entry name" value="Ala_racemase_N"/>
    <property type="match status" value="1"/>
</dbReference>
<gene>
    <name evidence="6" type="ORF">BW47_05490</name>
</gene>
<feature type="domain" description="Alanine racemase C-terminal" evidence="5">
    <location>
        <begin position="234"/>
        <end position="360"/>
    </location>
</feature>
<evidence type="ECO:0000259" key="5">
    <source>
        <dbReference type="SMART" id="SM01005"/>
    </source>
</evidence>
<feature type="active site" description="Proton acceptor; specific for D-alanine" evidence="4">
    <location>
        <position position="38"/>
    </location>
</feature>
<dbReference type="NCBIfam" id="TIGR00492">
    <property type="entry name" value="alr"/>
    <property type="match status" value="1"/>
</dbReference>